<feature type="binding site" evidence="9">
    <location>
        <position position="154"/>
    </location>
    <ligand>
        <name>UDP-N-acetyl-alpha-D-muramoyl-L-alanyl-D-glutamate</name>
        <dbReference type="ChEBI" id="CHEBI:83900"/>
    </ligand>
</feature>
<dbReference type="OrthoDB" id="9800958at2"/>
<dbReference type="EMBL" id="NXLS01000001">
    <property type="protein sequence ID" value="RDU64545.1"/>
    <property type="molecule type" value="Genomic_DNA"/>
</dbReference>
<reference evidence="14 15" key="1">
    <citation type="submission" date="2018-04" db="EMBL/GenBank/DDBJ databases">
        <title>Novel Campyloabacter and Helicobacter Species and Strains.</title>
        <authorList>
            <person name="Mannion A.J."/>
            <person name="Shen Z."/>
            <person name="Fox J.G."/>
        </authorList>
    </citation>
    <scope>NUCLEOTIDE SEQUENCE [LARGE SCALE GENOMIC DNA]</scope>
    <source>
        <strain evidence="14 15">MIT 99-5101</strain>
    </source>
</reference>
<dbReference type="UniPathway" id="UPA00219"/>
<evidence type="ECO:0000256" key="11">
    <source>
        <dbReference type="SAM" id="Phobius"/>
    </source>
</evidence>
<dbReference type="GO" id="GO:0004326">
    <property type="term" value="F:tetrahydrofolylpolyglutamate synthase activity"/>
    <property type="evidence" value="ECO:0007669"/>
    <property type="project" value="InterPro"/>
</dbReference>
<comment type="subcellular location">
    <subcellularLocation>
        <location evidence="9 10">Cytoplasm</location>
    </subcellularLocation>
</comment>
<dbReference type="InterPro" id="IPR036565">
    <property type="entry name" value="Mur-like_cat_sf"/>
</dbReference>
<keyword evidence="4 9" id="KW-0547">Nucleotide-binding</keyword>
<feature type="short sequence motif" description="Meso-diaminopimelate recognition motif" evidence="9">
    <location>
        <begin position="361"/>
        <end position="364"/>
    </location>
</feature>
<organism evidence="14 15">
    <name type="scientific">Helicobacter ganmani</name>
    <dbReference type="NCBI Taxonomy" id="60246"/>
    <lineage>
        <taxon>Bacteria</taxon>
        <taxon>Pseudomonadati</taxon>
        <taxon>Campylobacterota</taxon>
        <taxon>Epsilonproteobacteria</taxon>
        <taxon>Campylobacterales</taxon>
        <taxon>Helicobacteraceae</taxon>
        <taxon>Helicobacter</taxon>
    </lineage>
</organism>
<feature type="modified residue" description="N6-carboxylysine" evidence="9">
    <location>
        <position position="188"/>
    </location>
</feature>
<dbReference type="PANTHER" id="PTHR23135:SF4">
    <property type="entry name" value="UDP-N-ACETYLMURAMOYL-L-ALANYL-D-GLUTAMATE--2,6-DIAMINOPIMELATE LIGASE MURE HOMOLOG, CHLOROPLASTIC"/>
    <property type="match status" value="1"/>
</dbReference>
<dbReference type="SUPFAM" id="SSF53244">
    <property type="entry name" value="MurD-like peptide ligases, peptide-binding domain"/>
    <property type="match status" value="1"/>
</dbReference>
<feature type="binding site" evidence="9">
    <location>
        <position position="148"/>
    </location>
    <ligand>
        <name>UDP-N-acetyl-alpha-D-muramoyl-L-alanyl-D-glutamate</name>
        <dbReference type="ChEBI" id="CHEBI:83900"/>
    </ligand>
</feature>
<dbReference type="GO" id="GO:0000287">
    <property type="term" value="F:magnesium ion binding"/>
    <property type="evidence" value="ECO:0007669"/>
    <property type="project" value="UniProtKB-UniRule"/>
</dbReference>
<feature type="binding site" evidence="9">
    <location>
        <begin position="121"/>
        <end position="122"/>
    </location>
    <ligand>
        <name>UDP-N-acetyl-alpha-D-muramoyl-L-alanyl-D-glutamate</name>
        <dbReference type="ChEBI" id="CHEBI:83900"/>
    </ligand>
</feature>
<sequence>MRVAVQKNCDSALRFISDDSRENLQTKDCNPKNCAFLITQSNQNYIESAKKNGFEIFIYPKDLIKYFDLDLKLVGITGTNGKTTTAAMIYSILLDFGFCVALLGTRGFFINGKEKRPKGLTTPSLLEIYSAISEAKSENCTYFIMEVSSHAIVQNRIEGLHFDLRILTNITSDHLDYHKTLENYISVKNSFFSNPADLKLINKDEPNAHYTLEKAITYGIESPATLNAKAYSLQEGITAQIAYGKEEATMECTLFGKHNLYNALAAIGAVKLLENVPLNEICKRLENFGGVLGRMQVVHQTPLIIVDFAHTEDGMEKIFQSFLHRKIAVVFGAGGDRDKLKRPKMGLCAAKYAQKLYITSDNPRSEIPIQIMQEILSGIPQDLRNRREILLEESRAKAIRIAIQNLKNDEVLLILGKGDETYQIIGNKTLHFDDCEEVQKALESLH</sequence>
<feature type="transmembrane region" description="Helical" evidence="11">
    <location>
        <begin position="87"/>
        <end position="109"/>
    </location>
</feature>
<keyword evidence="11" id="KW-1133">Transmembrane helix</keyword>
<dbReference type="Proteomes" id="UP000256650">
    <property type="component" value="Unassembled WGS sequence"/>
</dbReference>
<dbReference type="InterPro" id="IPR005761">
    <property type="entry name" value="UDP-N-AcMur-Glu-dNH2Pim_ligase"/>
</dbReference>
<evidence type="ECO:0000256" key="5">
    <source>
        <dbReference type="ARBA" id="ARBA00022840"/>
    </source>
</evidence>
<dbReference type="NCBIfam" id="TIGR01085">
    <property type="entry name" value="murE"/>
    <property type="match status" value="1"/>
</dbReference>
<keyword evidence="9" id="KW-0460">Magnesium</keyword>
<feature type="binding site" evidence="9">
    <location>
        <begin position="361"/>
        <end position="364"/>
    </location>
    <ligand>
        <name>meso-2,6-diaminopimelate</name>
        <dbReference type="ChEBI" id="CHEBI:57791"/>
    </ligand>
</feature>
<dbReference type="GO" id="GO:0008360">
    <property type="term" value="P:regulation of cell shape"/>
    <property type="evidence" value="ECO:0007669"/>
    <property type="project" value="UniProtKB-KW"/>
</dbReference>
<dbReference type="PROSITE" id="PS01011">
    <property type="entry name" value="FOLYLPOLYGLU_SYNT_1"/>
    <property type="match status" value="1"/>
</dbReference>
<feature type="binding site" evidence="9">
    <location>
        <position position="156"/>
    </location>
    <ligand>
        <name>UDP-N-acetyl-alpha-D-muramoyl-L-alanyl-D-glutamate</name>
        <dbReference type="ChEBI" id="CHEBI:83900"/>
    </ligand>
</feature>
<evidence type="ECO:0000256" key="3">
    <source>
        <dbReference type="ARBA" id="ARBA00022598"/>
    </source>
</evidence>
<dbReference type="PANTHER" id="PTHR23135">
    <property type="entry name" value="MUR LIGASE FAMILY MEMBER"/>
    <property type="match status" value="1"/>
</dbReference>
<feature type="binding site" evidence="9">
    <location>
        <position position="416"/>
    </location>
    <ligand>
        <name>meso-2,6-diaminopimelate</name>
        <dbReference type="ChEBI" id="CHEBI:57791"/>
    </ligand>
</feature>
<evidence type="ECO:0000256" key="2">
    <source>
        <dbReference type="ARBA" id="ARBA00022490"/>
    </source>
</evidence>
<keyword evidence="7 9" id="KW-0573">Peptidoglycan synthesis</keyword>
<evidence type="ECO:0000256" key="9">
    <source>
        <dbReference type="HAMAP-Rule" id="MF_00208"/>
    </source>
</evidence>
<keyword evidence="9 10" id="KW-0131">Cell cycle</keyword>
<dbReference type="AlphaFoldDB" id="A0A3D8IHZ4"/>
<evidence type="ECO:0000313" key="15">
    <source>
        <dbReference type="Proteomes" id="UP000256650"/>
    </source>
</evidence>
<dbReference type="GO" id="GO:0051301">
    <property type="term" value="P:cell division"/>
    <property type="evidence" value="ECO:0007669"/>
    <property type="project" value="UniProtKB-KW"/>
</dbReference>
<dbReference type="InterPro" id="IPR013221">
    <property type="entry name" value="Mur_ligase_cen"/>
</dbReference>
<keyword evidence="8 9" id="KW-0961">Cell wall biogenesis/degradation</keyword>
<keyword evidence="11" id="KW-0812">Transmembrane</keyword>
<keyword evidence="5 9" id="KW-0067">ATP-binding</keyword>
<dbReference type="EC" id="6.3.2.13" evidence="9"/>
<dbReference type="HAMAP" id="MF_00208">
    <property type="entry name" value="MurE"/>
    <property type="match status" value="1"/>
</dbReference>
<dbReference type="GO" id="GO:0005737">
    <property type="term" value="C:cytoplasm"/>
    <property type="evidence" value="ECO:0007669"/>
    <property type="project" value="UniProtKB-SubCell"/>
</dbReference>
<evidence type="ECO:0000259" key="12">
    <source>
        <dbReference type="Pfam" id="PF02875"/>
    </source>
</evidence>
<dbReference type="NCBIfam" id="NF001126">
    <property type="entry name" value="PRK00139.1-4"/>
    <property type="match status" value="1"/>
</dbReference>
<dbReference type="GO" id="GO:0071555">
    <property type="term" value="P:cell wall organization"/>
    <property type="evidence" value="ECO:0007669"/>
    <property type="project" value="UniProtKB-KW"/>
</dbReference>
<comment type="caution">
    <text evidence="14">The sequence shown here is derived from an EMBL/GenBank/DDBJ whole genome shotgun (WGS) entry which is preliminary data.</text>
</comment>
<comment type="similarity">
    <text evidence="1 9">Belongs to the MurCDEF family. MurE subfamily.</text>
</comment>
<dbReference type="SUPFAM" id="SSF53623">
    <property type="entry name" value="MurD-like peptide ligases, catalytic domain"/>
    <property type="match status" value="1"/>
</dbReference>
<keyword evidence="11" id="KW-0472">Membrane</keyword>
<comment type="caution">
    <text evidence="9">Lacks conserved residue(s) required for the propagation of feature annotation.</text>
</comment>
<comment type="PTM">
    <text evidence="9">Carboxylation is probably crucial for Mg(2+) binding and, consequently, for the gamma-phosphate positioning of ATP.</text>
</comment>
<proteinExistence type="inferred from homology"/>
<dbReference type="InterPro" id="IPR036615">
    <property type="entry name" value="Mur_ligase_C_dom_sf"/>
</dbReference>
<keyword evidence="15" id="KW-1185">Reference proteome</keyword>
<feature type="binding site" evidence="9">
    <location>
        <position position="420"/>
    </location>
    <ligand>
        <name>meso-2,6-diaminopimelate</name>
        <dbReference type="ChEBI" id="CHEBI:57791"/>
    </ligand>
</feature>
<dbReference type="Gene3D" id="3.40.1190.10">
    <property type="entry name" value="Mur-like, catalytic domain"/>
    <property type="match status" value="1"/>
</dbReference>
<protein>
    <recommendedName>
        <fullName evidence="9">UDP-N-acetylmuramoyl-L-alanyl-D-glutamate--2,6-diaminopimelate ligase</fullName>
        <ecNumber evidence="9">6.3.2.13</ecNumber>
    </recommendedName>
    <alternativeName>
        <fullName evidence="9">Meso-A2pm-adding enzyme</fullName>
    </alternativeName>
    <alternativeName>
        <fullName evidence="9">Meso-diaminopimelate-adding enzyme</fullName>
    </alternativeName>
    <alternativeName>
        <fullName evidence="9">UDP-MurNAc-L-Ala-D-Glu:meso-diaminopimelate ligase</fullName>
    </alternativeName>
    <alternativeName>
        <fullName evidence="9">UDP-MurNAc-tripeptide synthetase</fullName>
    </alternativeName>
    <alternativeName>
        <fullName evidence="9">UDP-N-acetylmuramyl-tripeptide synthetase</fullName>
    </alternativeName>
</protein>
<dbReference type="Gene3D" id="3.90.190.20">
    <property type="entry name" value="Mur ligase, C-terminal domain"/>
    <property type="match status" value="1"/>
</dbReference>
<evidence type="ECO:0000256" key="6">
    <source>
        <dbReference type="ARBA" id="ARBA00022960"/>
    </source>
</evidence>
<gene>
    <name evidence="9" type="primary">murE</name>
    <name evidence="14" type="ORF">CQA43_01755</name>
</gene>
<comment type="cofactor">
    <cofactor evidence="9">
        <name>Mg(2+)</name>
        <dbReference type="ChEBI" id="CHEBI:18420"/>
    </cofactor>
</comment>
<dbReference type="Pfam" id="PF02875">
    <property type="entry name" value="Mur_ligase_C"/>
    <property type="match status" value="1"/>
</dbReference>
<dbReference type="InterPro" id="IPR018109">
    <property type="entry name" value="Folylpolyglutamate_synth_CS"/>
</dbReference>
<feature type="domain" description="Mur ligase central" evidence="13">
    <location>
        <begin position="76"/>
        <end position="270"/>
    </location>
</feature>
<name>A0A3D8IHZ4_9HELI</name>
<evidence type="ECO:0000259" key="13">
    <source>
        <dbReference type="Pfam" id="PF08245"/>
    </source>
</evidence>
<dbReference type="GO" id="GO:0005524">
    <property type="term" value="F:ATP binding"/>
    <property type="evidence" value="ECO:0007669"/>
    <property type="project" value="UniProtKB-UniRule"/>
</dbReference>
<evidence type="ECO:0000256" key="1">
    <source>
        <dbReference type="ARBA" id="ARBA00005898"/>
    </source>
</evidence>
<comment type="function">
    <text evidence="9">Catalyzes the addition of meso-diaminopimelic acid to the nucleotide precursor UDP-N-acetylmuramoyl-L-alanyl-D-glutamate (UMAG) in the biosynthesis of bacterial cell-wall peptidoglycan.</text>
</comment>
<evidence type="ECO:0000256" key="10">
    <source>
        <dbReference type="RuleBase" id="RU004135"/>
    </source>
</evidence>
<evidence type="ECO:0000256" key="8">
    <source>
        <dbReference type="ARBA" id="ARBA00023316"/>
    </source>
</evidence>
<evidence type="ECO:0000256" key="7">
    <source>
        <dbReference type="ARBA" id="ARBA00022984"/>
    </source>
</evidence>
<feature type="binding site" evidence="9">
    <location>
        <position position="337"/>
    </location>
    <ligand>
        <name>meso-2,6-diaminopimelate</name>
        <dbReference type="ChEBI" id="CHEBI:57791"/>
    </ligand>
</feature>
<keyword evidence="2 9" id="KW-0963">Cytoplasm</keyword>
<dbReference type="RefSeq" id="WP_115550880.1">
    <property type="nucleotide sequence ID" value="NZ_CAOOIB010000017.1"/>
</dbReference>
<dbReference type="GO" id="GO:0009252">
    <property type="term" value="P:peptidoglycan biosynthetic process"/>
    <property type="evidence" value="ECO:0007669"/>
    <property type="project" value="UniProtKB-UniRule"/>
</dbReference>
<keyword evidence="6 9" id="KW-0133">Cell shape</keyword>
<evidence type="ECO:0000313" key="14">
    <source>
        <dbReference type="EMBL" id="RDU64545.1"/>
    </source>
</evidence>
<keyword evidence="9 10" id="KW-0132">Cell division</keyword>
<dbReference type="GeneID" id="82535013"/>
<accession>A0A3D8IHZ4</accession>
<keyword evidence="3 9" id="KW-0436">Ligase</keyword>
<feature type="binding site" evidence="9">
    <location>
        <begin position="78"/>
        <end position="84"/>
    </location>
    <ligand>
        <name>ATP</name>
        <dbReference type="ChEBI" id="CHEBI:30616"/>
    </ligand>
</feature>
<evidence type="ECO:0000256" key="4">
    <source>
        <dbReference type="ARBA" id="ARBA00022741"/>
    </source>
</evidence>
<dbReference type="GO" id="GO:0008765">
    <property type="term" value="F:UDP-N-acetylmuramoylalanyl-D-glutamate-2,6-diaminopimelate ligase activity"/>
    <property type="evidence" value="ECO:0007669"/>
    <property type="project" value="UniProtKB-UniRule"/>
</dbReference>
<feature type="binding site" evidence="9">
    <location>
        <position position="20"/>
    </location>
    <ligand>
        <name>UDP-N-acetyl-alpha-D-muramoyl-L-alanyl-D-glutamate</name>
        <dbReference type="ChEBI" id="CHEBI:83900"/>
    </ligand>
</feature>
<comment type="catalytic activity">
    <reaction evidence="9">
        <text>UDP-N-acetyl-alpha-D-muramoyl-L-alanyl-D-glutamate + meso-2,6-diaminopimelate + ATP = UDP-N-acetyl-alpha-D-muramoyl-L-alanyl-gamma-D-glutamyl-meso-2,6-diaminopimelate + ADP + phosphate + H(+)</text>
        <dbReference type="Rhea" id="RHEA:23676"/>
        <dbReference type="ChEBI" id="CHEBI:15378"/>
        <dbReference type="ChEBI" id="CHEBI:30616"/>
        <dbReference type="ChEBI" id="CHEBI:43474"/>
        <dbReference type="ChEBI" id="CHEBI:57791"/>
        <dbReference type="ChEBI" id="CHEBI:83900"/>
        <dbReference type="ChEBI" id="CHEBI:83905"/>
        <dbReference type="ChEBI" id="CHEBI:456216"/>
        <dbReference type="EC" id="6.3.2.13"/>
    </reaction>
</comment>
<comment type="pathway">
    <text evidence="9 10">Cell wall biogenesis; peptidoglycan biosynthesis.</text>
</comment>
<dbReference type="Pfam" id="PF08245">
    <property type="entry name" value="Mur_ligase_M"/>
    <property type="match status" value="1"/>
</dbReference>
<dbReference type="InterPro" id="IPR004101">
    <property type="entry name" value="Mur_ligase_C"/>
</dbReference>
<feature type="domain" description="Mur ligase C-terminal" evidence="12">
    <location>
        <begin position="293"/>
        <end position="418"/>
    </location>
</feature>